<evidence type="ECO:0000313" key="1">
    <source>
        <dbReference type="EMBL" id="MBM7280644.1"/>
    </source>
</evidence>
<organism evidence="1 2">
    <name type="scientific">Gordonia rubripertincta</name>
    <name type="common">Rhodococcus corallinus</name>
    <dbReference type="NCBI Taxonomy" id="36822"/>
    <lineage>
        <taxon>Bacteria</taxon>
        <taxon>Bacillati</taxon>
        <taxon>Actinomycetota</taxon>
        <taxon>Actinomycetes</taxon>
        <taxon>Mycobacteriales</taxon>
        <taxon>Gordoniaceae</taxon>
        <taxon>Gordonia</taxon>
    </lineage>
</organism>
<accession>A0AAW4GBQ2</accession>
<gene>
    <name evidence="1" type="ORF">JTZ10_23175</name>
</gene>
<proteinExistence type="predicted"/>
<dbReference type="AlphaFoldDB" id="A0AAW4GBQ2"/>
<protein>
    <submittedName>
        <fullName evidence="1">Uncharacterized protein</fullName>
    </submittedName>
</protein>
<dbReference type="EMBL" id="JAFFGU010000031">
    <property type="protein sequence ID" value="MBM7280644.1"/>
    <property type="molecule type" value="Genomic_DNA"/>
</dbReference>
<sequence length="173" mass="19254">MGLNIEDPVQEFRDSAFHWRKDWDGLWHGVDDTPGLPPGHWTTAVQLLSQDLDAGLLTDVVDLRGSSWHIFISPSGQALIELHVIRDSKETGFVSNDELLEADCTENEAIYWAAETVHGDLTGYHHILWPEIDGRLFEPSVRDGQPCWADRAGKDTRVFPIGHLDAATSTNAG</sequence>
<evidence type="ECO:0000313" key="2">
    <source>
        <dbReference type="Proteomes" id="UP001195196"/>
    </source>
</evidence>
<name>A0AAW4GBQ2_GORRU</name>
<comment type="caution">
    <text evidence="1">The sequence shown here is derived from an EMBL/GenBank/DDBJ whole genome shotgun (WGS) entry which is preliminary data.</text>
</comment>
<dbReference type="Proteomes" id="UP001195196">
    <property type="component" value="Unassembled WGS sequence"/>
</dbReference>
<dbReference type="RefSeq" id="WP_182374537.1">
    <property type="nucleotide sequence ID" value="NZ_CP059695.1"/>
</dbReference>
<reference evidence="1" key="1">
    <citation type="submission" date="2021-02" db="EMBL/GenBank/DDBJ databases">
        <title>Taxonomy, biology and ecology of Rhodococcus bacteria occurring in California pistachio and other woody hosts as revealed by genome sequence analyses.</title>
        <authorList>
            <person name="Riely B."/>
            <person name="Gai Y."/>
        </authorList>
    </citation>
    <scope>NUCLEOTIDE SEQUENCE</scope>
    <source>
        <strain evidence="1">BP-295</strain>
    </source>
</reference>